<comment type="similarity">
    <text evidence="2">Belongs to the NRDE2 family.</text>
</comment>
<dbReference type="Gene3D" id="1.25.40.10">
    <property type="entry name" value="Tetratricopeptide repeat domain"/>
    <property type="match status" value="1"/>
</dbReference>
<dbReference type="Pfam" id="PF08424">
    <property type="entry name" value="NRDE-2"/>
    <property type="match status" value="1"/>
</dbReference>
<dbReference type="PANTHER" id="PTHR13471:SF0">
    <property type="entry name" value="NUCLEAR EXOSOME REGULATOR NRDE2"/>
    <property type="match status" value="1"/>
</dbReference>
<dbReference type="GO" id="GO:0071013">
    <property type="term" value="C:catalytic step 2 spliceosome"/>
    <property type="evidence" value="ECO:0007669"/>
    <property type="project" value="TreeGrafter"/>
</dbReference>
<reference evidence="5 6" key="1">
    <citation type="submission" date="2024-01" db="EMBL/GenBank/DDBJ databases">
        <title>A draft genome for a cacao thread blight-causing isolate of Paramarasmius palmivorus.</title>
        <authorList>
            <person name="Baruah I.K."/>
            <person name="Bukari Y."/>
            <person name="Amoako-Attah I."/>
            <person name="Meinhardt L.W."/>
            <person name="Bailey B.A."/>
            <person name="Cohen S.P."/>
        </authorList>
    </citation>
    <scope>NUCLEOTIDE SEQUENCE [LARGE SCALE GENOMIC DNA]</scope>
    <source>
        <strain evidence="5 6">GH-12</strain>
    </source>
</reference>
<evidence type="ECO:0000256" key="3">
    <source>
        <dbReference type="ARBA" id="ARBA00023242"/>
    </source>
</evidence>
<evidence type="ECO:0000256" key="2">
    <source>
        <dbReference type="ARBA" id="ARBA00009265"/>
    </source>
</evidence>
<dbReference type="InterPro" id="IPR013633">
    <property type="entry name" value="NRDE-2"/>
</dbReference>
<gene>
    <name evidence="5" type="ORF">VNI00_001705</name>
</gene>
<dbReference type="InterPro" id="IPR011990">
    <property type="entry name" value="TPR-like_helical_dom_sf"/>
</dbReference>
<comment type="caution">
    <text evidence="5">The sequence shown here is derived from an EMBL/GenBank/DDBJ whole genome shotgun (WGS) entry which is preliminary data.</text>
</comment>
<dbReference type="Proteomes" id="UP001383192">
    <property type="component" value="Unassembled WGS sequence"/>
</dbReference>
<evidence type="ECO:0000313" key="6">
    <source>
        <dbReference type="Proteomes" id="UP001383192"/>
    </source>
</evidence>
<dbReference type="GO" id="GO:1902369">
    <property type="term" value="P:negative regulation of RNA catabolic process"/>
    <property type="evidence" value="ECO:0007669"/>
    <property type="project" value="TreeGrafter"/>
</dbReference>
<feature type="region of interest" description="Disordered" evidence="4">
    <location>
        <begin position="59"/>
        <end position="109"/>
    </location>
</feature>
<organism evidence="5 6">
    <name type="scientific">Paramarasmius palmivorus</name>
    <dbReference type="NCBI Taxonomy" id="297713"/>
    <lineage>
        <taxon>Eukaryota</taxon>
        <taxon>Fungi</taxon>
        <taxon>Dikarya</taxon>
        <taxon>Basidiomycota</taxon>
        <taxon>Agaricomycotina</taxon>
        <taxon>Agaricomycetes</taxon>
        <taxon>Agaricomycetidae</taxon>
        <taxon>Agaricales</taxon>
        <taxon>Marasmiineae</taxon>
        <taxon>Marasmiaceae</taxon>
        <taxon>Paramarasmius</taxon>
    </lineage>
</organism>
<accession>A0AAW0E4B4</accession>
<evidence type="ECO:0000313" key="5">
    <source>
        <dbReference type="EMBL" id="KAK7059081.1"/>
    </source>
</evidence>
<feature type="compositionally biased region" description="Basic and acidic residues" evidence="4">
    <location>
        <begin position="61"/>
        <end position="71"/>
    </location>
</feature>
<feature type="region of interest" description="Disordered" evidence="4">
    <location>
        <begin position="188"/>
        <end position="208"/>
    </location>
</feature>
<proteinExistence type="inferred from homology"/>
<evidence type="ECO:0000256" key="1">
    <source>
        <dbReference type="ARBA" id="ARBA00004123"/>
    </source>
</evidence>
<evidence type="ECO:0000256" key="4">
    <source>
        <dbReference type="SAM" id="MobiDB-lite"/>
    </source>
</evidence>
<feature type="region of interest" description="Disordered" evidence="4">
    <location>
        <begin position="224"/>
        <end position="253"/>
    </location>
</feature>
<name>A0AAW0E4B4_9AGAR</name>
<dbReference type="EMBL" id="JAYKXP010000004">
    <property type="protein sequence ID" value="KAK7059081.1"/>
    <property type="molecule type" value="Genomic_DNA"/>
</dbReference>
<keyword evidence="3" id="KW-0539">Nucleus</keyword>
<dbReference type="PANTHER" id="PTHR13471">
    <property type="entry name" value="TETRATRICOPEPTIDE-LIKE HELICAL"/>
    <property type="match status" value="1"/>
</dbReference>
<comment type="subcellular location">
    <subcellularLocation>
        <location evidence="1">Nucleus</location>
    </subcellularLocation>
</comment>
<dbReference type="AlphaFoldDB" id="A0AAW0E4B4"/>
<sequence>MEAAVQDSFNFPRDDQLDLGGQLSIRWFAANSYMVPSFSSFPPSFDSFPDLDAGPSVIKDTATRELSSQKKDKSKKKDKTKHRDKDSRKKRRRDEHFSEDDNITYRSSDSNSRLFYSDWKGDPLNIQYGGIHKGDIPRYNTVNRGRKILGLSSEWTAFARNDQGIIVGKDRHQIPTLTDPKTRHLLAATPTPVQRSGGGDKYEEIDGFLPLPSNNKAVDYRSITKGERDSDSDSEADSNSDLSGPGSADDETQRITLSSHQETLRALEQDLLNDPASVSSWLKLVTRTLSTIDLASRNSRKARAEVAISILDRALSAHSRNKFSKRLRLMYMTFGSEIWSEPRINEEWEKALKLGDVDVWIEWLEWKIGRASDGVSGIFDAAARVLAALDSSLDHELGKIRVLWRVAVACQQAGFPERATALFQAQAELLFGIPQALHGLPFVTILDALEEFWESEVPRIGEVGSKGWSIWHSQRSETHVANPVPSGVVDQADLDPYRQWGISESLTDRVRRWSLRSTDDSDDPYATILFSDIRPVLVSLENQRAKDAFRMVWLSVLGLHVPGLSEFMAIGEDCWDDRWCLNGLTSPGYLNTIFPSDQHKRLSTESHSGVLVGRQKEYANSFGPVKHWTLGSVGALASIFGQRGMWDQADLAGLDVDYIRRIFSQLRLGAGDVEWDTLALAFEAAINVKSALKLSKTFLEAARDSLAHWAAHAQLERMRGRLNEARKVYQTVLIASSSPARRSGESQLWWDWAEMEWIAGQSEQALAVIMKSAGVEGHGGVAFLRSKRALSEEAERSETWREAEDWTKLGTLLDLLTSNNLATCQQMFQERLDSMRIGHVGHESMTISVLLFLYTHTVVLKNPVPPAILREAVEKALDSYPSNSIILSLFLECEKGQGIWGRVRGLLGSSGGNAEKDVARKVQEVWIARWEEGRWESEVERIRSGLAVALDHGRTRGSPVLWRMYLELEIRTNRLEQAKKLLYRAIGECPYYKELYVLAFVPLRGVFSARELDALADVMAERGIRMRRGLDEVVADWKGEEEERRNNEVDYDGEDEIEYNARELKRLKPY</sequence>
<keyword evidence="6" id="KW-1185">Reference proteome</keyword>
<protein>
    <submittedName>
        <fullName evidence="5">Uncharacterized protein</fullName>
    </submittedName>
</protein>
<dbReference type="GO" id="GO:0031048">
    <property type="term" value="P:regulatory ncRNA-mediated heterochromatin formation"/>
    <property type="evidence" value="ECO:0007669"/>
    <property type="project" value="TreeGrafter"/>
</dbReference>
<dbReference type="SUPFAM" id="SSF48452">
    <property type="entry name" value="TPR-like"/>
    <property type="match status" value="1"/>
</dbReference>